<dbReference type="InterPro" id="IPR036271">
    <property type="entry name" value="Tet_transcr_reg_TetR-rel_C_sf"/>
</dbReference>
<accession>A0ABV0CSL6</accession>
<evidence type="ECO:0000256" key="3">
    <source>
        <dbReference type="ARBA" id="ARBA00023163"/>
    </source>
</evidence>
<evidence type="ECO:0000313" key="7">
    <source>
        <dbReference type="Proteomes" id="UP001484535"/>
    </source>
</evidence>
<evidence type="ECO:0000256" key="2">
    <source>
        <dbReference type="ARBA" id="ARBA00023125"/>
    </source>
</evidence>
<comment type="caution">
    <text evidence="6">The sequence shown here is derived from an EMBL/GenBank/DDBJ whole genome shotgun (WGS) entry which is preliminary data.</text>
</comment>
<feature type="DNA-binding region" description="H-T-H motif" evidence="4">
    <location>
        <begin position="22"/>
        <end position="41"/>
    </location>
</feature>
<evidence type="ECO:0000256" key="4">
    <source>
        <dbReference type="PROSITE-ProRule" id="PRU00335"/>
    </source>
</evidence>
<dbReference type="RefSeq" id="WP_346783109.1">
    <property type="nucleotide sequence ID" value="NZ_JBDLBR010000001.1"/>
</dbReference>
<dbReference type="PANTHER" id="PTHR30055">
    <property type="entry name" value="HTH-TYPE TRANSCRIPTIONAL REGULATOR RUTR"/>
    <property type="match status" value="1"/>
</dbReference>
<name>A0ABV0CSL6_9SPHN</name>
<keyword evidence="7" id="KW-1185">Reference proteome</keyword>
<protein>
    <submittedName>
        <fullName evidence="6">CerR family C-terminal domain-containing protein</fullName>
    </submittedName>
</protein>
<dbReference type="PANTHER" id="PTHR30055:SF234">
    <property type="entry name" value="HTH-TYPE TRANSCRIPTIONAL REGULATOR BETI"/>
    <property type="match status" value="1"/>
</dbReference>
<proteinExistence type="predicted"/>
<sequence length="208" mass="23101">MREKLLDIAIDHFGRRGFEGAATRAIAADADTAMSQITYHFGGKEGLYLACADHIAARISEWHGPRIMELGDVHVLEADAAADAICHLIGGFGHMMLNPATRAWASFIAREQQAPTEAFERLFNGAMKPMMETGLALIRRARPDLDEQEVRATGILIWGQALVLRTARETLKRVMQVDEIDAATATLLIERLIEHTRCLITNLPEKTR</sequence>
<dbReference type="SUPFAM" id="SSF46689">
    <property type="entry name" value="Homeodomain-like"/>
    <property type="match status" value="1"/>
</dbReference>
<feature type="domain" description="HTH tetR-type" evidence="5">
    <location>
        <begin position="1"/>
        <end position="59"/>
    </location>
</feature>
<dbReference type="InterPro" id="IPR050109">
    <property type="entry name" value="HTH-type_TetR-like_transc_reg"/>
</dbReference>
<dbReference type="PROSITE" id="PS50977">
    <property type="entry name" value="HTH_TETR_2"/>
    <property type="match status" value="1"/>
</dbReference>
<dbReference type="Pfam" id="PF00440">
    <property type="entry name" value="TetR_N"/>
    <property type="match status" value="1"/>
</dbReference>
<dbReference type="Proteomes" id="UP001484535">
    <property type="component" value="Unassembled WGS sequence"/>
</dbReference>
<dbReference type="InterPro" id="IPR009057">
    <property type="entry name" value="Homeodomain-like_sf"/>
</dbReference>
<evidence type="ECO:0000313" key="6">
    <source>
        <dbReference type="EMBL" id="MEN7535646.1"/>
    </source>
</evidence>
<keyword evidence="2 4" id="KW-0238">DNA-binding</keyword>
<dbReference type="EMBL" id="JBDLBR010000001">
    <property type="protein sequence ID" value="MEN7535646.1"/>
    <property type="molecule type" value="Genomic_DNA"/>
</dbReference>
<dbReference type="InterPro" id="IPR001647">
    <property type="entry name" value="HTH_TetR"/>
</dbReference>
<evidence type="ECO:0000259" key="5">
    <source>
        <dbReference type="PROSITE" id="PS50977"/>
    </source>
</evidence>
<reference evidence="6 7" key="1">
    <citation type="submission" date="2024-05" db="EMBL/GenBank/DDBJ databases">
        <authorList>
            <person name="Park S."/>
        </authorList>
    </citation>
    <scope>NUCLEOTIDE SEQUENCE [LARGE SCALE GENOMIC DNA]</scope>
    <source>
        <strain evidence="6 7">DGU5</strain>
    </source>
</reference>
<dbReference type="SUPFAM" id="SSF48498">
    <property type="entry name" value="Tetracyclin repressor-like, C-terminal domain"/>
    <property type="match status" value="1"/>
</dbReference>
<gene>
    <name evidence="6" type="ORF">ABDJ38_00480</name>
</gene>
<dbReference type="Pfam" id="PF09209">
    <property type="entry name" value="CecR_C"/>
    <property type="match status" value="1"/>
</dbReference>
<keyword evidence="1" id="KW-0805">Transcription regulation</keyword>
<organism evidence="6 7">
    <name type="scientific">Aurantiacibacter flavus</name>
    <dbReference type="NCBI Taxonomy" id="3145232"/>
    <lineage>
        <taxon>Bacteria</taxon>
        <taxon>Pseudomonadati</taxon>
        <taxon>Pseudomonadota</taxon>
        <taxon>Alphaproteobacteria</taxon>
        <taxon>Sphingomonadales</taxon>
        <taxon>Erythrobacteraceae</taxon>
        <taxon>Aurantiacibacter</taxon>
    </lineage>
</organism>
<dbReference type="InterPro" id="IPR015292">
    <property type="entry name" value="Tscrpt_reg_YbiH_C"/>
</dbReference>
<evidence type="ECO:0000256" key="1">
    <source>
        <dbReference type="ARBA" id="ARBA00023015"/>
    </source>
</evidence>
<dbReference type="Gene3D" id="1.10.10.60">
    <property type="entry name" value="Homeodomain-like"/>
    <property type="match status" value="1"/>
</dbReference>
<dbReference type="Gene3D" id="1.10.357.10">
    <property type="entry name" value="Tetracycline Repressor, domain 2"/>
    <property type="match status" value="1"/>
</dbReference>
<keyword evidence="3" id="KW-0804">Transcription</keyword>